<feature type="compositionally biased region" description="Basic residues" evidence="1">
    <location>
        <begin position="104"/>
        <end position="113"/>
    </location>
</feature>
<proteinExistence type="predicted"/>
<gene>
    <name evidence="2" type="ORF">B0J13DRAFT_229114</name>
</gene>
<feature type="region of interest" description="Disordered" evidence="1">
    <location>
        <begin position="52"/>
        <end position="82"/>
    </location>
</feature>
<evidence type="ECO:0000313" key="2">
    <source>
        <dbReference type="EMBL" id="KAH7155586.1"/>
    </source>
</evidence>
<reference evidence="2" key="1">
    <citation type="journal article" date="2021" name="Nat. Commun.">
        <title>Genetic determinants of endophytism in the Arabidopsis root mycobiome.</title>
        <authorList>
            <person name="Mesny F."/>
            <person name="Miyauchi S."/>
            <person name="Thiergart T."/>
            <person name="Pickel B."/>
            <person name="Atanasova L."/>
            <person name="Karlsson M."/>
            <person name="Huettel B."/>
            <person name="Barry K.W."/>
            <person name="Haridas S."/>
            <person name="Chen C."/>
            <person name="Bauer D."/>
            <person name="Andreopoulos W."/>
            <person name="Pangilinan J."/>
            <person name="LaButti K."/>
            <person name="Riley R."/>
            <person name="Lipzen A."/>
            <person name="Clum A."/>
            <person name="Drula E."/>
            <person name="Henrissat B."/>
            <person name="Kohler A."/>
            <person name="Grigoriev I.V."/>
            <person name="Martin F.M."/>
            <person name="Hacquard S."/>
        </authorList>
    </citation>
    <scope>NUCLEOTIDE SEQUENCE</scope>
    <source>
        <strain evidence="2">MPI-CAGE-AT-0021</strain>
    </source>
</reference>
<feature type="region of interest" description="Disordered" evidence="1">
    <location>
        <begin position="102"/>
        <end position="157"/>
    </location>
</feature>
<dbReference type="EMBL" id="JAGMUU010000004">
    <property type="protein sequence ID" value="KAH7155586.1"/>
    <property type="molecule type" value="Genomic_DNA"/>
</dbReference>
<comment type="caution">
    <text evidence="2">The sequence shown here is derived from an EMBL/GenBank/DDBJ whole genome shotgun (WGS) entry which is preliminary data.</text>
</comment>
<dbReference type="AlphaFoldDB" id="A0A9P9F801"/>
<feature type="compositionally biased region" description="Basic and acidic residues" evidence="1">
    <location>
        <begin position="134"/>
        <end position="148"/>
    </location>
</feature>
<name>A0A9P9F801_9HYPO</name>
<dbReference type="Proteomes" id="UP000717696">
    <property type="component" value="Unassembled WGS sequence"/>
</dbReference>
<protein>
    <submittedName>
        <fullName evidence="2">Uncharacterized protein</fullName>
    </submittedName>
</protein>
<evidence type="ECO:0000256" key="1">
    <source>
        <dbReference type="SAM" id="MobiDB-lite"/>
    </source>
</evidence>
<sequence>MTRHASSRLNGAGLALIFSTSDLPPRYHLKPYLQRHQVPYLFSPNWREKFRSSRQDQASRLRKIRYQDSPYSSEHNRTTVRPTRRLTSTRLLQINTSVELSTQRHAKFRHRSTSHQESAAARTYSKKPCASSHPEIRGRFCPPRDHPRPRVLPHTNYSGSPTISGTRCIEAAVMCLVPTGVVVVDPLLCIGDGKAPERKISLYTRPSQQGQFIGVDRLFLILVVPMSYTDTSLRNLNSYSHEATTCTTL</sequence>
<organism evidence="2 3">
    <name type="scientific">Dactylonectria estremocensis</name>
    <dbReference type="NCBI Taxonomy" id="1079267"/>
    <lineage>
        <taxon>Eukaryota</taxon>
        <taxon>Fungi</taxon>
        <taxon>Dikarya</taxon>
        <taxon>Ascomycota</taxon>
        <taxon>Pezizomycotina</taxon>
        <taxon>Sordariomycetes</taxon>
        <taxon>Hypocreomycetidae</taxon>
        <taxon>Hypocreales</taxon>
        <taxon>Nectriaceae</taxon>
        <taxon>Dactylonectria</taxon>
    </lineage>
</organism>
<accession>A0A9P9F801</accession>
<evidence type="ECO:0000313" key="3">
    <source>
        <dbReference type="Proteomes" id="UP000717696"/>
    </source>
</evidence>
<keyword evidence="3" id="KW-1185">Reference proteome</keyword>